<proteinExistence type="predicted"/>
<gene>
    <name evidence="2" type="ORF">ElyMa_000296500</name>
</gene>
<accession>A0AAV4F8P4</accession>
<protein>
    <submittedName>
        <fullName evidence="2">Uncharacterized protein</fullName>
    </submittedName>
</protein>
<dbReference type="EMBL" id="BMAT01000601">
    <property type="protein sequence ID" value="GFR69206.1"/>
    <property type="molecule type" value="Genomic_DNA"/>
</dbReference>
<evidence type="ECO:0000256" key="1">
    <source>
        <dbReference type="SAM" id="MobiDB-lite"/>
    </source>
</evidence>
<name>A0AAV4F8P4_9GAST</name>
<keyword evidence="3" id="KW-1185">Reference proteome</keyword>
<feature type="region of interest" description="Disordered" evidence="1">
    <location>
        <begin position="1"/>
        <end position="45"/>
    </location>
</feature>
<evidence type="ECO:0000313" key="2">
    <source>
        <dbReference type="EMBL" id="GFR69206.1"/>
    </source>
</evidence>
<dbReference type="AlphaFoldDB" id="A0AAV4F8P4"/>
<dbReference type="Proteomes" id="UP000762676">
    <property type="component" value="Unassembled WGS sequence"/>
</dbReference>
<comment type="caution">
    <text evidence="2">The sequence shown here is derived from an EMBL/GenBank/DDBJ whole genome shotgun (WGS) entry which is preliminary data.</text>
</comment>
<sequence length="94" mass="11459">MYRELYRHRTKNNNNNNKEKEKKRKKKENKEKKRKKKEKEEKKKNIHTAMQLYESGRYLFEPDRGLSAALNITWACKVLWSHVALRLVQGTRSR</sequence>
<reference evidence="2 3" key="1">
    <citation type="journal article" date="2021" name="Elife">
        <title>Chloroplast acquisition without the gene transfer in kleptoplastic sea slugs, Plakobranchus ocellatus.</title>
        <authorList>
            <person name="Maeda T."/>
            <person name="Takahashi S."/>
            <person name="Yoshida T."/>
            <person name="Shimamura S."/>
            <person name="Takaki Y."/>
            <person name="Nagai Y."/>
            <person name="Toyoda A."/>
            <person name="Suzuki Y."/>
            <person name="Arimoto A."/>
            <person name="Ishii H."/>
            <person name="Satoh N."/>
            <person name="Nishiyama T."/>
            <person name="Hasebe M."/>
            <person name="Maruyama T."/>
            <person name="Minagawa J."/>
            <person name="Obokata J."/>
            <person name="Shigenobu S."/>
        </authorList>
    </citation>
    <scope>NUCLEOTIDE SEQUENCE [LARGE SCALE GENOMIC DNA]</scope>
</reference>
<evidence type="ECO:0000313" key="3">
    <source>
        <dbReference type="Proteomes" id="UP000762676"/>
    </source>
</evidence>
<feature type="compositionally biased region" description="Basic residues" evidence="1">
    <location>
        <begin position="21"/>
        <end position="37"/>
    </location>
</feature>
<organism evidence="2 3">
    <name type="scientific">Elysia marginata</name>
    <dbReference type="NCBI Taxonomy" id="1093978"/>
    <lineage>
        <taxon>Eukaryota</taxon>
        <taxon>Metazoa</taxon>
        <taxon>Spiralia</taxon>
        <taxon>Lophotrochozoa</taxon>
        <taxon>Mollusca</taxon>
        <taxon>Gastropoda</taxon>
        <taxon>Heterobranchia</taxon>
        <taxon>Euthyneura</taxon>
        <taxon>Panpulmonata</taxon>
        <taxon>Sacoglossa</taxon>
        <taxon>Placobranchoidea</taxon>
        <taxon>Plakobranchidae</taxon>
        <taxon>Elysia</taxon>
    </lineage>
</organism>